<evidence type="ECO:0000259" key="1">
    <source>
        <dbReference type="PROSITE" id="PS50181"/>
    </source>
</evidence>
<dbReference type="PROSITE" id="PS50181">
    <property type="entry name" value="FBOX"/>
    <property type="match status" value="1"/>
</dbReference>
<dbReference type="InterPro" id="IPR055302">
    <property type="entry name" value="F-box_dom-containing"/>
</dbReference>
<dbReference type="Proteomes" id="UP000019116">
    <property type="component" value="Chromosome 3B"/>
</dbReference>
<dbReference type="InterPro" id="IPR001810">
    <property type="entry name" value="F-box_dom"/>
</dbReference>
<dbReference type="Gramene" id="TraesCS3B03G1223200.1">
    <property type="protein sequence ID" value="TraesCS3B03G1223200.1.CDS1"/>
    <property type="gene ID" value="TraesCS3B03G1223200"/>
</dbReference>
<dbReference type="Gramene" id="TraesLDM3B03G01748080.1">
    <property type="protein sequence ID" value="TraesLDM3B03G01748080.1.CDS1"/>
    <property type="gene ID" value="TraesLDM3B03G01748080"/>
</dbReference>
<dbReference type="InterPro" id="IPR006566">
    <property type="entry name" value="FBD"/>
</dbReference>
<dbReference type="Gramene" id="TraesNOR3B03G01772970.1">
    <property type="protein sequence ID" value="TraesNOR3B03G01772970.1.CDS1"/>
    <property type="gene ID" value="TraesNOR3B03G01772970"/>
</dbReference>
<dbReference type="HOGENOM" id="CLU_024602_2_0_1"/>
<dbReference type="Pfam" id="PF00646">
    <property type="entry name" value="F-box"/>
    <property type="match status" value="1"/>
</dbReference>
<dbReference type="PANTHER" id="PTHR32141:SF26">
    <property type="entry name" value="OS08G0328600 PROTEIN"/>
    <property type="match status" value="1"/>
</dbReference>
<dbReference type="Pfam" id="PF08387">
    <property type="entry name" value="FBD"/>
    <property type="match status" value="1"/>
</dbReference>
<protein>
    <recommendedName>
        <fullName evidence="1">F-box domain-containing protein</fullName>
    </recommendedName>
</protein>
<dbReference type="SUPFAM" id="SSF81383">
    <property type="entry name" value="F-box domain"/>
    <property type="match status" value="1"/>
</dbReference>
<dbReference type="PANTHER" id="PTHR32141">
    <property type="match status" value="1"/>
</dbReference>
<feature type="domain" description="F-box" evidence="1">
    <location>
        <begin position="4"/>
        <end position="57"/>
    </location>
</feature>
<dbReference type="InterPro" id="IPR036047">
    <property type="entry name" value="F-box-like_dom_sf"/>
</dbReference>
<accession>A0A077RRL3</accession>
<reference evidence="2" key="1">
    <citation type="submission" date="2018-08" db="EMBL/GenBank/DDBJ databases">
        <authorList>
            <person name="Rossello M."/>
        </authorList>
    </citation>
    <scope>NUCLEOTIDE SEQUENCE [LARGE SCALE GENOMIC DNA]</scope>
    <source>
        <strain evidence="2">cv. Chinese Spring</strain>
    </source>
</reference>
<dbReference type="Gramene" id="TraesSTA3B03G01737860.1">
    <property type="protein sequence ID" value="TraesSTA3B03G01737860.1.CDS1"/>
    <property type="gene ID" value="TraesSTA3B03G01737860"/>
</dbReference>
<sequence length="598" mass="67666">MAVDDRLSALPDQLLRRILHFAPAKEAASTRALSRRWRSPLLRSSGAVNLETHVERIELLYQSWGEERKSLEATFFFRRDAFVSAAQAALAAADHITTLTLRVKFEFGVDRRFLQYNSDGLCSSPDQDQSVIATLLSHPAAQHIQVLRLAVEGCNDTYYEPEKEIARKVVGEYMLSLRFLPSETLRVLELTNCNSILPLATTVVFTRLSSMRLRHCTVRLDDLQSLIHAAPALATIHLESIVITIGPTNDTSAATHRALDDTSPPPPTEIVLQCSAAIVLMLRRCSWRGNDHETPAIVAVEIHAPRLRRFVYMGLLRRFTMSPQPQDLSRADLHFFGPCDKKRYVYPHRKHPSEEDPNPNLVTFWRFLQDISSTKQLKLRVNNLEDMAVLSEAMRVELLPAFCNLERLELQGVHRPKGKTASVAIANLLRCSPVLRNLRINLTTAQHGAILRYDRIEGYVETKFLSDRDKSVDLINRAEPTTVSLEDDGDVNSAEVLDIPGLSRHSFECLQSSLKRMSLQFRLEESNCLGVKLIKFFTKNATVLEEMHIDTGNRKLCEHMNSKVKTWITSSSKMRKSGASSFMVLPLESRELCVQRGF</sequence>
<dbReference type="OMA" id="AVEGCND"/>
<proteinExistence type="predicted"/>
<dbReference type="Gramene" id="TraesROB_scaffold_037967_01G000300.1">
    <property type="protein sequence ID" value="TraesROB_scaffold_037967_01G000300.1"/>
    <property type="gene ID" value="TraesROB_scaffold_037967_01G000300"/>
</dbReference>
<evidence type="ECO:0000313" key="3">
    <source>
        <dbReference type="Proteomes" id="UP000019116"/>
    </source>
</evidence>
<organism evidence="2">
    <name type="scientific">Triticum aestivum</name>
    <name type="common">Wheat</name>
    <dbReference type="NCBI Taxonomy" id="4565"/>
    <lineage>
        <taxon>Eukaryota</taxon>
        <taxon>Viridiplantae</taxon>
        <taxon>Streptophyta</taxon>
        <taxon>Embryophyta</taxon>
        <taxon>Tracheophyta</taxon>
        <taxon>Spermatophyta</taxon>
        <taxon>Magnoliopsida</taxon>
        <taxon>Liliopsida</taxon>
        <taxon>Poales</taxon>
        <taxon>Poaceae</taxon>
        <taxon>BOP clade</taxon>
        <taxon>Pooideae</taxon>
        <taxon>Triticodae</taxon>
        <taxon>Triticeae</taxon>
        <taxon>Triticinae</taxon>
        <taxon>Triticum</taxon>
    </lineage>
</organism>
<dbReference type="AlphaFoldDB" id="A0A077RRL3"/>
<name>A0A077RRL3_WHEAT</name>
<dbReference type="Gramene" id="TraesCS3B02G495200.1">
    <property type="protein sequence ID" value="TraesCS3B02G495200.1.cds1"/>
    <property type="gene ID" value="TraesCS3B02G495200"/>
</dbReference>
<reference evidence="2" key="2">
    <citation type="submission" date="2018-10" db="UniProtKB">
        <authorList>
            <consortium name="EnsemblPlants"/>
        </authorList>
    </citation>
    <scope>IDENTIFICATION</scope>
</reference>
<keyword evidence="3" id="KW-1185">Reference proteome</keyword>
<dbReference type="EnsemblPlants" id="TraesCS3B02G495200.1">
    <property type="protein sequence ID" value="TraesCS3B02G495200.1.cds1"/>
    <property type="gene ID" value="TraesCS3B02G495200"/>
</dbReference>
<dbReference type="Gramene" id="TraesRN3B0101227300.1">
    <property type="protein sequence ID" value="TraesRN3B0101227300.1"/>
    <property type="gene ID" value="TraesRN3B0101227300"/>
</dbReference>
<evidence type="ECO:0000313" key="2">
    <source>
        <dbReference type="EnsemblPlants" id="TraesCS3B02G495200.1.cds1"/>
    </source>
</evidence>
<dbReference type="OrthoDB" id="670854at2759"/>